<dbReference type="AlphaFoldDB" id="A0A6J4LJB6"/>
<evidence type="ECO:0000259" key="2">
    <source>
        <dbReference type="Pfam" id="PF13785"/>
    </source>
</evidence>
<reference evidence="3" key="1">
    <citation type="submission" date="2020-02" db="EMBL/GenBank/DDBJ databases">
        <authorList>
            <person name="Meier V. D."/>
        </authorList>
    </citation>
    <scope>NUCLEOTIDE SEQUENCE</scope>
    <source>
        <strain evidence="3">AVDCRST_MAG89</strain>
    </source>
</reference>
<organism evidence="3">
    <name type="scientific">uncultured Gemmatimonadota bacterium</name>
    <dbReference type="NCBI Taxonomy" id="203437"/>
    <lineage>
        <taxon>Bacteria</taxon>
        <taxon>Pseudomonadati</taxon>
        <taxon>Gemmatimonadota</taxon>
        <taxon>environmental samples</taxon>
    </lineage>
</organism>
<dbReference type="EMBL" id="CADCTV010000481">
    <property type="protein sequence ID" value="CAA9333830.1"/>
    <property type="molecule type" value="Genomic_DNA"/>
</dbReference>
<proteinExistence type="predicted"/>
<accession>A0A6J4LJB6</accession>
<evidence type="ECO:0000313" key="3">
    <source>
        <dbReference type="EMBL" id="CAA9333830.1"/>
    </source>
</evidence>
<gene>
    <name evidence="3" type="ORF">AVDCRST_MAG89-2266</name>
</gene>
<name>A0A6J4LJB6_9BACT</name>
<protein>
    <recommendedName>
        <fullName evidence="2">DUF4178 domain-containing protein</fullName>
    </recommendedName>
</protein>
<feature type="transmembrane region" description="Helical" evidence="1">
    <location>
        <begin position="337"/>
        <end position="356"/>
    </location>
</feature>
<sequence length="380" mass="42646">MKVLQSFAERVKVKPYILIGARGRLHGADWDVLGFQQRTIRVEGVSYSWREYLLHNPERGFRYLSEYNGHWNDITVLTTPPRESRQSGRPVAYALGKTFRHFQRAAAETTFVLGEFPWQVRVGDVAQADDFVDPPLLLSRERTEDEESWSLGEYTSGARLWEAFKLEGRPPFPRGTFANQPSPHSGAGRLWSTFLLLFAVLVAVFFWRAATGGQNVLASNQAFDPAVEENNVFVTEPFTVSGRPSAMKVELRTDVNNAWGAFDLALVDERSGTSRELSEDVGYYHGVEDGESWSEGSRSTSVRLGGVPAGTYRLVVAPQGEGAFTYDVRVIRDPPGGFMFLAALFLLVLPPLYMSLMSASFEHQRWLESDYPPETGDDDE</sequence>
<dbReference type="InterPro" id="IPR025235">
    <property type="entry name" value="DUF4178"/>
</dbReference>
<feature type="domain" description="DUF4178" evidence="2">
    <location>
        <begin position="19"/>
        <end position="156"/>
    </location>
</feature>
<evidence type="ECO:0000256" key="1">
    <source>
        <dbReference type="SAM" id="Phobius"/>
    </source>
</evidence>
<dbReference type="Pfam" id="PF13785">
    <property type="entry name" value="DUF4178"/>
    <property type="match status" value="1"/>
</dbReference>
<feature type="transmembrane region" description="Helical" evidence="1">
    <location>
        <begin position="190"/>
        <end position="210"/>
    </location>
</feature>
<keyword evidence="1" id="KW-1133">Transmembrane helix</keyword>
<keyword evidence="1" id="KW-0472">Membrane</keyword>
<keyword evidence="1" id="KW-0812">Transmembrane</keyword>